<protein>
    <submittedName>
        <fullName evidence="2">Uncharacterized protein</fullName>
    </submittedName>
</protein>
<feature type="region of interest" description="Disordered" evidence="1">
    <location>
        <begin position="215"/>
        <end position="307"/>
    </location>
</feature>
<feature type="region of interest" description="Disordered" evidence="1">
    <location>
        <begin position="102"/>
        <end position="147"/>
    </location>
</feature>
<gene>
    <name evidence="2" type="ORF">APAL1065_LOCUS16898</name>
</gene>
<feature type="compositionally biased region" description="Low complexity" evidence="1">
    <location>
        <begin position="220"/>
        <end position="229"/>
    </location>
</feature>
<dbReference type="AlphaFoldDB" id="A0A7S3DST7"/>
<reference evidence="2" key="1">
    <citation type="submission" date="2021-01" db="EMBL/GenBank/DDBJ databases">
        <authorList>
            <person name="Corre E."/>
            <person name="Pelletier E."/>
            <person name="Niang G."/>
            <person name="Scheremetjew M."/>
            <person name="Finn R."/>
            <person name="Kale V."/>
            <person name="Holt S."/>
            <person name="Cochrane G."/>
            <person name="Meng A."/>
            <person name="Brown T."/>
            <person name="Cohen L."/>
        </authorList>
    </citation>
    <scope>NUCLEOTIDE SEQUENCE</scope>
    <source>
        <strain evidence="2">CCMP125</strain>
    </source>
</reference>
<evidence type="ECO:0000313" key="2">
    <source>
        <dbReference type="EMBL" id="CAD9976775.1"/>
    </source>
</evidence>
<organism evidence="2">
    <name type="scientific">Entomoneis paludosa</name>
    <dbReference type="NCBI Taxonomy" id="265537"/>
    <lineage>
        <taxon>Eukaryota</taxon>
        <taxon>Sar</taxon>
        <taxon>Stramenopiles</taxon>
        <taxon>Ochrophyta</taxon>
        <taxon>Bacillariophyta</taxon>
        <taxon>Bacillariophyceae</taxon>
        <taxon>Bacillariophycidae</taxon>
        <taxon>Entomoneidaceae</taxon>
        <taxon>Entomoneis</taxon>
    </lineage>
</organism>
<feature type="compositionally biased region" description="Acidic residues" evidence="1">
    <location>
        <begin position="629"/>
        <end position="642"/>
    </location>
</feature>
<feature type="region of interest" description="Disordered" evidence="1">
    <location>
        <begin position="1"/>
        <end position="27"/>
    </location>
</feature>
<evidence type="ECO:0000256" key="1">
    <source>
        <dbReference type="SAM" id="MobiDB-lite"/>
    </source>
</evidence>
<feature type="compositionally biased region" description="Basic and acidic residues" evidence="1">
    <location>
        <begin position="290"/>
        <end position="306"/>
    </location>
</feature>
<proteinExistence type="predicted"/>
<feature type="compositionally biased region" description="Low complexity" evidence="1">
    <location>
        <begin position="643"/>
        <end position="660"/>
    </location>
</feature>
<sequence length="718" mass="80109">MSSATTGRRQVPPRTFSLAKQQQKKQADEWHAKLVTMDESRSRRLAEKMKSLMDEQQVVLKIAVRALAQNKVIESFVENLWEAQRGLADEMKMGYMSDEAEADDWHPDTASTNTFESSFADDHHHHHHQDNSMNNSNVISQSASSMERTTRLMVRRIQKMGVMTLQQVLERLRRMSTTLMEQHNELQQIGRTAIKALQESQVKVQQAWEKYLKDATTVTSPPESQSSDSDSGHTPPPSRGVAKKSSFKGNKGEFRSSLKGGGDSVSKGVARRSSFKSEPIRGLSRKSSIKRNERDIRESIKDDPSKRIVHRNNSLRAMENVADLTASLPSADIWLSEWSYRAHVMEQVTLWEGATKRMNQLFKSIKETETLRRFQLRQDLMMIVQNQQKLSVNLEAAAAVGLVEYWEKRQQFATVEEGNEQDGDGEGATNSTVGNPNAEEEDKKGASAPRPTETPQNSLTLPSLTKSGFVTLTTLVKRLDMNDENPILSMIVMTTDGVLYFFDLPADSKVEFNSSTSLAQAWEAVLAAEFKRQMNTMTSKQGTDFVIIVPPPMPSMRFVLAQCSVEMTNVDCVAHFCVPESQGDDFRMELASTRLQIAFIDAFHACKFQDDRGDMMGDTDVSENVSDVSDTEQGEADEDVSFVEETVQVPEEPVAEVTAENPNQEEEEVASAPVKESSLAYPEGDKGADESSEDTLEGARGESSSDEDESSSDGGEPR</sequence>
<feature type="region of interest" description="Disordered" evidence="1">
    <location>
        <begin position="614"/>
        <end position="718"/>
    </location>
</feature>
<feature type="compositionally biased region" description="Polar residues" evidence="1">
    <location>
        <begin position="453"/>
        <end position="462"/>
    </location>
</feature>
<dbReference type="EMBL" id="HBHT01025168">
    <property type="protein sequence ID" value="CAD9976775.1"/>
    <property type="molecule type" value="Transcribed_RNA"/>
</dbReference>
<feature type="region of interest" description="Disordered" evidence="1">
    <location>
        <begin position="414"/>
        <end position="462"/>
    </location>
</feature>
<feature type="compositionally biased region" description="Polar residues" evidence="1">
    <location>
        <begin position="131"/>
        <end position="147"/>
    </location>
</feature>
<name>A0A7S3DST7_9STRA</name>
<accession>A0A7S3DST7</accession>